<evidence type="ECO:0000256" key="9">
    <source>
        <dbReference type="ARBA" id="ARBA00049065"/>
    </source>
</evidence>
<keyword evidence="11" id="KW-1185">Reference proteome</keyword>
<evidence type="ECO:0000256" key="7">
    <source>
        <dbReference type="ARBA" id="ARBA00022840"/>
    </source>
</evidence>
<keyword evidence="5" id="KW-0418">Kinase</keyword>
<accession>A0A7W4ITI3</accession>
<dbReference type="InterPro" id="IPR000600">
    <property type="entry name" value="ROK"/>
</dbReference>
<keyword evidence="8" id="KW-0119">Carbohydrate metabolism</keyword>
<dbReference type="PROSITE" id="PS01125">
    <property type="entry name" value="ROK"/>
    <property type="match status" value="1"/>
</dbReference>
<keyword evidence="2" id="KW-0808">Transferase</keyword>
<dbReference type="RefSeq" id="WP_182986316.1">
    <property type="nucleotide sequence ID" value="NZ_JABEQD010000006.1"/>
</dbReference>
<dbReference type="PANTHER" id="PTHR18964">
    <property type="entry name" value="ROK (REPRESSOR, ORF, KINASE) FAMILY"/>
    <property type="match status" value="1"/>
</dbReference>
<keyword evidence="3" id="KW-0479">Metal-binding</keyword>
<evidence type="ECO:0000256" key="6">
    <source>
        <dbReference type="ARBA" id="ARBA00022833"/>
    </source>
</evidence>
<dbReference type="EC" id="2.7.1.59" evidence="1"/>
<dbReference type="Gene3D" id="3.30.420.40">
    <property type="match status" value="2"/>
</dbReference>
<dbReference type="InterPro" id="IPR049874">
    <property type="entry name" value="ROK_cs"/>
</dbReference>
<dbReference type="GO" id="GO:0046872">
    <property type="term" value="F:metal ion binding"/>
    <property type="evidence" value="ECO:0007669"/>
    <property type="project" value="UniProtKB-KW"/>
</dbReference>
<evidence type="ECO:0000256" key="1">
    <source>
        <dbReference type="ARBA" id="ARBA00012122"/>
    </source>
</evidence>
<organism evidence="10 11">
    <name type="scientific">Gluconacetobacter aggeris</name>
    <dbReference type="NCBI Taxonomy" id="1286186"/>
    <lineage>
        <taxon>Bacteria</taxon>
        <taxon>Pseudomonadati</taxon>
        <taxon>Pseudomonadota</taxon>
        <taxon>Alphaproteobacteria</taxon>
        <taxon>Acetobacterales</taxon>
        <taxon>Acetobacteraceae</taxon>
        <taxon>Gluconacetobacter</taxon>
    </lineage>
</organism>
<gene>
    <name evidence="10" type="ORF">HLH36_10435</name>
</gene>
<evidence type="ECO:0000256" key="4">
    <source>
        <dbReference type="ARBA" id="ARBA00022741"/>
    </source>
</evidence>
<dbReference type="Pfam" id="PF00480">
    <property type="entry name" value="ROK"/>
    <property type="match status" value="1"/>
</dbReference>
<dbReference type="Proteomes" id="UP000559860">
    <property type="component" value="Unassembled WGS sequence"/>
</dbReference>
<evidence type="ECO:0000256" key="5">
    <source>
        <dbReference type="ARBA" id="ARBA00022777"/>
    </source>
</evidence>
<dbReference type="GO" id="GO:0045127">
    <property type="term" value="F:N-acetylglucosamine kinase activity"/>
    <property type="evidence" value="ECO:0007669"/>
    <property type="project" value="UniProtKB-EC"/>
</dbReference>
<dbReference type="EMBL" id="JABEQD010000006">
    <property type="protein sequence ID" value="MBB2168766.1"/>
    <property type="molecule type" value="Genomic_DNA"/>
</dbReference>
<evidence type="ECO:0000313" key="10">
    <source>
        <dbReference type="EMBL" id="MBB2168766.1"/>
    </source>
</evidence>
<comment type="caution">
    <text evidence="10">The sequence shown here is derived from an EMBL/GenBank/DDBJ whole genome shotgun (WGS) entry which is preliminary data.</text>
</comment>
<comment type="catalytic activity">
    <reaction evidence="9">
        <text>N-acetyl-D-glucosamine + ATP = N-acetyl-D-glucosamine 6-phosphate + ADP + H(+)</text>
        <dbReference type="Rhea" id="RHEA:17417"/>
        <dbReference type="ChEBI" id="CHEBI:15378"/>
        <dbReference type="ChEBI" id="CHEBI:30616"/>
        <dbReference type="ChEBI" id="CHEBI:57513"/>
        <dbReference type="ChEBI" id="CHEBI:456216"/>
        <dbReference type="ChEBI" id="CHEBI:506227"/>
        <dbReference type="EC" id="2.7.1.59"/>
    </reaction>
</comment>
<name>A0A7W4ITI3_9PROT</name>
<protein>
    <recommendedName>
        <fullName evidence="1">N-acetylglucosamine kinase</fullName>
        <ecNumber evidence="1">2.7.1.59</ecNumber>
    </recommendedName>
</protein>
<dbReference type="PANTHER" id="PTHR18964:SF162">
    <property type="entry name" value="N-ACETYL-D-GLUCOSAMINE KINASE"/>
    <property type="match status" value="1"/>
</dbReference>
<evidence type="ECO:0000256" key="3">
    <source>
        <dbReference type="ARBA" id="ARBA00022723"/>
    </source>
</evidence>
<sequence length="307" mass="31777">MILCADIGGSFIDFAVVHPDGRTEHRRSVPTPLDNAPAFIGALVALCAPWPDMPLHIAIAGVECPDTGIIRAANIPCLQALPLSAHLRRETGRIVRIANDADCFALAEAHFGVAKGHRNVFGVILGTGIGGGFILDGRIVPGLGGVTGEWGHAPLVIPPPASHDQESAQALVPLFRCGCGISGCLDTIAGARALERLHLWAGGTPQTSRTILEAWQTGDRQAGRTLDIWLSYMGAGLAHVINVTGSTIVPVAGGLSNAHALVDALDEAVRARILTTTSGPLLRRAALGADAGLLGAACLGLDIRAQN</sequence>
<dbReference type="InterPro" id="IPR043129">
    <property type="entry name" value="ATPase_NBD"/>
</dbReference>
<evidence type="ECO:0000256" key="2">
    <source>
        <dbReference type="ARBA" id="ARBA00022679"/>
    </source>
</evidence>
<dbReference type="GO" id="GO:0005524">
    <property type="term" value="F:ATP binding"/>
    <property type="evidence" value="ECO:0007669"/>
    <property type="project" value="UniProtKB-KW"/>
</dbReference>
<keyword evidence="6" id="KW-0862">Zinc</keyword>
<evidence type="ECO:0000313" key="11">
    <source>
        <dbReference type="Proteomes" id="UP000559860"/>
    </source>
</evidence>
<dbReference type="SUPFAM" id="SSF53067">
    <property type="entry name" value="Actin-like ATPase domain"/>
    <property type="match status" value="1"/>
</dbReference>
<dbReference type="AlphaFoldDB" id="A0A7W4ITI3"/>
<reference evidence="10 11" key="1">
    <citation type="submission" date="2020-04" db="EMBL/GenBank/DDBJ databases">
        <title>Description of novel Gluconacetobacter.</title>
        <authorList>
            <person name="Sombolestani A."/>
        </authorList>
    </citation>
    <scope>NUCLEOTIDE SEQUENCE [LARGE SCALE GENOMIC DNA]</scope>
    <source>
        <strain evidence="10 11">LMG 27801</strain>
    </source>
</reference>
<keyword evidence="7" id="KW-0067">ATP-binding</keyword>
<proteinExistence type="predicted"/>
<evidence type="ECO:0000256" key="8">
    <source>
        <dbReference type="ARBA" id="ARBA00023277"/>
    </source>
</evidence>
<keyword evidence="4" id="KW-0547">Nucleotide-binding</keyword>